<gene>
    <name evidence="2" type="ORF">LR48_Vigan86s001100</name>
</gene>
<dbReference type="Gramene" id="KOM25292">
    <property type="protein sequence ID" value="KOM25292"/>
    <property type="gene ID" value="LR48_Vigan86s001100"/>
</dbReference>
<accession>A0A0L9T3Y5</accession>
<dbReference type="Proteomes" id="UP000053144">
    <property type="component" value="Unassembled WGS sequence"/>
</dbReference>
<evidence type="ECO:0000313" key="3">
    <source>
        <dbReference type="Proteomes" id="UP000053144"/>
    </source>
</evidence>
<reference evidence="3" key="1">
    <citation type="journal article" date="2015" name="Proc. Natl. Acad. Sci. U.S.A.">
        <title>Genome sequencing of adzuki bean (Vigna angularis) provides insight into high starch and low fat accumulation and domestication.</title>
        <authorList>
            <person name="Yang K."/>
            <person name="Tian Z."/>
            <person name="Chen C."/>
            <person name="Luo L."/>
            <person name="Zhao B."/>
            <person name="Wang Z."/>
            <person name="Yu L."/>
            <person name="Li Y."/>
            <person name="Sun Y."/>
            <person name="Li W."/>
            <person name="Chen Y."/>
            <person name="Li Y."/>
            <person name="Zhang Y."/>
            <person name="Ai D."/>
            <person name="Zhao J."/>
            <person name="Shang C."/>
            <person name="Ma Y."/>
            <person name="Wu B."/>
            <person name="Wang M."/>
            <person name="Gao L."/>
            <person name="Sun D."/>
            <person name="Zhang P."/>
            <person name="Guo F."/>
            <person name="Wang W."/>
            <person name="Li Y."/>
            <person name="Wang J."/>
            <person name="Varshney R.K."/>
            <person name="Wang J."/>
            <person name="Ling H.Q."/>
            <person name="Wan P."/>
        </authorList>
    </citation>
    <scope>NUCLEOTIDE SEQUENCE</scope>
    <source>
        <strain evidence="3">cv. Jingnong 6</strain>
    </source>
</reference>
<sequence length="125" mass="13710">MSQGSPLQDNKEPLSEPDSHKDEATTNIAATATTDDAPPTPTRNRPSRACNISRAVRLYLASQPARPKAAKREPRREESPQHCGGVSLSRCEEGEGATPGAEPDTHLMHHQGEPNTQSWNRIHQR</sequence>
<proteinExistence type="predicted"/>
<feature type="compositionally biased region" description="Polar residues" evidence="1">
    <location>
        <begin position="113"/>
        <end position="125"/>
    </location>
</feature>
<dbReference type="AlphaFoldDB" id="A0A0L9T3Y5"/>
<feature type="compositionally biased region" description="Basic and acidic residues" evidence="1">
    <location>
        <begin position="103"/>
        <end position="112"/>
    </location>
</feature>
<feature type="region of interest" description="Disordered" evidence="1">
    <location>
        <begin position="1"/>
        <end position="125"/>
    </location>
</feature>
<dbReference type="EMBL" id="KQ258262">
    <property type="protein sequence ID" value="KOM25292.1"/>
    <property type="molecule type" value="Genomic_DNA"/>
</dbReference>
<feature type="compositionally biased region" description="Basic and acidic residues" evidence="1">
    <location>
        <begin position="9"/>
        <end position="24"/>
    </location>
</feature>
<organism evidence="2 3">
    <name type="scientific">Phaseolus angularis</name>
    <name type="common">Azuki bean</name>
    <name type="synonym">Vigna angularis</name>
    <dbReference type="NCBI Taxonomy" id="3914"/>
    <lineage>
        <taxon>Eukaryota</taxon>
        <taxon>Viridiplantae</taxon>
        <taxon>Streptophyta</taxon>
        <taxon>Embryophyta</taxon>
        <taxon>Tracheophyta</taxon>
        <taxon>Spermatophyta</taxon>
        <taxon>Magnoliopsida</taxon>
        <taxon>eudicotyledons</taxon>
        <taxon>Gunneridae</taxon>
        <taxon>Pentapetalae</taxon>
        <taxon>rosids</taxon>
        <taxon>fabids</taxon>
        <taxon>Fabales</taxon>
        <taxon>Fabaceae</taxon>
        <taxon>Papilionoideae</taxon>
        <taxon>50 kb inversion clade</taxon>
        <taxon>NPAAA clade</taxon>
        <taxon>indigoferoid/millettioid clade</taxon>
        <taxon>Phaseoleae</taxon>
        <taxon>Vigna</taxon>
    </lineage>
</organism>
<feature type="compositionally biased region" description="Low complexity" evidence="1">
    <location>
        <begin position="25"/>
        <end position="37"/>
    </location>
</feature>
<dbReference type="STRING" id="3914.A0A0L9T3Y5"/>
<protein>
    <submittedName>
        <fullName evidence="2">Uncharacterized protein</fullName>
    </submittedName>
</protein>
<name>A0A0L9T3Y5_PHAAN</name>
<feature type="compositionally biased region" description="Basic and acidic residues" evidence="1">
    <location>
        <begin position="70"/>
        <end position="80"/>
    </location>
</feature>
<evidence type="ECO:0000256" key="1">
    <source>
        <dbReference type="SAM" id="MobiDB-lite"/>
    </source>
</evidence>
<evidence type="ECO:0000313" key="2">
    <source>
        <dbReference type="EMBL" id="KOM25292.1"/>
    </source>
</evidence>